<evidence type="ECO:0000256" key="3">
    <source>
        <dbReference type="ARBA" id="ARBA00023015"/>
    </source>
</evidence>
<evidence type="ECO:0000259" key="7">
    <source>
        <dbReference type="PROSITE" id="PS50048"/>
    </source>
</evidence>
<dbReference type="InterPro" id="IPR021858">
    <property type="entry name" value="Fun_TF"/>
</dbReference>
<proteinExistence type="predicted"/>
<dbReference type="GO" id="GO:0003677">
    <property type="term" value="F:DNA binding"/>
    <property type="evidence" value="ECO:0007669"/>
    <property type="project" value="UniProtKB-KW"/>
</dbReference>
<organism evidence="8 9">
    <name type="scientific">Clonostachys solani</name>
    <dbReference type="NCBI Taxonomy" id="160281"/>
    <lineage>
        <taxon>Eukaryota</taxon>
        <taxon>Fungi</taxon>
        <taxon>Dikarya</taxon>
        <taxon>Ascomycota</taxon>
        <taxon>Pezizomycotina</taxon>
        <taxon>Sordariomycetes</taxon>
        <taxon>Hypocreomycetidae</taxon>
        <taxon>Hypocreales</taxon>
        <taxon>Bionectriaceae</taxon>
        <taxon>Clonostachys</taxon>
    </lineage>
</organism>
<evidence type="ECO:0000313" key="9">
    <source>
        <dbReference type="Proteomes" id="UP000775872"/>
    </source>
</evidence>
<dbReference type="Pfam" id="PF00172">
    <property type="entry name" value="Zn_clus"/>
    <property type="match status" value="1"/>
</dbReference>
<dbReference type="InterPro" id="IPR036864">
    <property type="entry name" value="Zn2-C6_fun-type_DNA-bd_sf"/>
</dbReference>
<keyword evidence="6" id="KW-0539">Nucleus</keyword>
<dbReference type="InterPro" id="IPR001138">
    <property type="entry name" value="Zn2Cys6_DnaBD"/>
</dbReference>
<dbReference type="GO" id="GO:0008270">
    <property type="term" value="F:zinc ion binding"/>
    <property type="evidence" value="ECO:0007669"/>
    <property type="project" value="InterPro"/>
</dbReference>
<feature type="domain" description="Zn(2)-C6 fungal-type" evidence="7">
    <location>
        <begin position="15"/>
        <end position="45"/>
    </location>
</feature>
<keyword evidence="3" id="KW-0805">Transcription regulation</keyword>
<name>A0A9N9YUT0_9HYPO</name>
<keyword evidence="2" id="KW-0862">Zinc</keyword>
<protein>
    <recommendedName>
        <fullName evidence="7">Zn(2)-C6 fungal-type domain-containing protein</fullName>
    </recommendedName>
</protein>
<dbReference type="InterPro" id="IPR052360">
    <property type="entry name" value="Transcr_Regulatory_Proteins"/>
</dbReference>
<keyword evidence="4" id="KW-0238">DNA-binding</keyword>
<dbReference type="PANTHER" id="PTHR36206:SF16">
    <property type="entry name" value="TRANSCRIPTION FACTOR DOMAIN-CONTAINING PROTEIN-RELATED"/>
    <property type="match status" value="1"/>
</dbReference>
<keyword evidence="5" id="KW-0804">Transcription</keyword>
<dbReference type="SUPFAM" id="SSF57701">
    <property type="entry name" value="Zn2/Cys6 DNA-binding domain"/>
    <property type="match status" value="1"/>
</dbReference>
<sequence length="497" mass="55975">METSSKPKTRRSKNGCRTCRIRRVKCDETSPSCTRCTSTGRTCEWIGVFRDGLGDIKPRLRPQQALPIFPNAKAEELRGFEFFQHRTAREMCPSFDFGFWTSLVLQLSRSEPAVLHAAIALGVLHETEESLGMPISKDRLTHNEKHKFAVGQYNAAIRLLMGGRTATSVLATCLIFIHIDLMRGLYQAAGAHIRSGLKILEESGSVLSHDVNRMMRTGFCRLDLQATHFDAEAPYSKLPVYELAALDDALSRPFITLKDAKEQYDALLYHTFRLLRTCEGNVLKNRLDHLSDQVLRAQQQKLLRAHRNFLQSCCVMVQGPTRAAGQEQQALRLLQMHTLLTQVLVRVCMARDVEDAFDEHIRTFEDIFLLAKEFVSNQTNAQVDDSASRVGSLSTDWGIIFPLTMTALKCRVGSIREEAVCLLEAWKHREGFWDSALAARCCRELLSVELSDEGGSVNKLANIWVDIPDHQREVTLTWDMESQGASDTPAHSRAVAI</sequence>
<gene>
    <name evidence="8" type="ORF">CSOL1703_00012407</name>
</gene>
<dbReference type="Proteomes" id="UP000775872">
    <property type="component" value="Unassembled WGS sequence"/>
</dbReference>
<dbReference type="PROSITE" id="PS50048">
    <property type="entry name" value="ZN2_CY6_FUNGAL_2"/>
    <property type="match status" value="1"/>
</dbReference>
<dbReference type="GO" id="GO:0000981">
    <property type="term" value="F:DNA-binding transcription factor activity, RNA polymerase II-specific"/>
    <property type="evidence" value="ECO:0007669"/>
    <property type="project" value="InterPro"/>
</dbReference>
<comment type="caution">
    <text evidence="8">The sequence shown here is derived from an EMBL/GenBank/DDBJ whole genome shotgun (WGS) entry which is preliminary data.</text>
</comment>
<dbReference type="Gene3D" id="4.10.240.10">
    <property type="entry name" value="Zn(2)-C6 fungal-type DNA-binding domain"/>
    <property type="match status" value="1"/>
</dbReference>
<evidence type="ECO:0000256" key="2">
    <source>
        <dbReference type="ARBA" id="ARBA00022833"/>
    </source>
</evidence>
<dbReference type="SMART" id="SM00066">
    <property type="entry name" value="GAL4"/>
    <property type="match status" value="1"/>
</dbReference>
<accession>A0A9N9YUT0</accession>
<dbReference type="Pfam" id="PF11951">
    <property type="entry name" value="Fungal_trans_2"/>
    <property type="match status" value="1"/>
</dbReference>
<evidence type="ECO:0000313" key="8">
    <source>
        <dbReference type="EMBL" id="CAH0045776.1"/>
    </source>
</evidence>
<dbReference type="OrthoDB" id="3598904at2759"/>
<evidence type="ECO:0000256" key="4">
    <source>
        <dbReference type="ARBA" id="ARBA00023125"/>
    </source>
</evidence>
<dbReference type="CDD" id="cd00067">
    <property type="entry name" value="GAL4"/>
    <property type="match status" value="1"/>
</dbReference>
<evidence type="ECO:0000256" key="5">
    <source>
        <dbReference type="ARBA" id="ARBA00023163"/>
    </source>
</evidence>
<keyword evidence="1" id="KW-0479">Metal-binding</keyword>
<dbReference type="PANTHER" id="PTHR36206">
    <property type="entry name" value="ASPERCRYPTIN BIOSYNTHESIS CLUSTER-SPECIFIC TRANSCRIPTION REGULATOR ATNN-RELATED"/>
    <property type="match status" value="1"/>
</dbReference>
<evidence type="ECO:0000256" key="6">
    <source>
        <dbReference type="ARBA" id="ARBA00023242"/>
    </source>
</evidence>
<evidence type="ECO:0000256" key="1">
    <source>
        <dbReference type="ARBA" id="ARBA00022723"/>
    </source>
</evidence>
<dbReference type="AlphaFoldDB" id="A0A9N9YUT0"/>
<keyword evidence="9" id="KW-1185">Reference proteome</keyword>
<dbReference type="PROSITE" id="PS00463">
    <property type="entry name" value="ZN2_CY6_FUNGAL_1"/>
    <property type="match status" value="1"/>
</dbReference>
<dbReference type="EMBL" id="CABFOC020000013">
    <property type="protein sequence ID" value="CAH0045776.1"/>
    <property type="molecule type" value="Genomic_DNA"/>
</dbReference>
<reference evidence="8" key="1">
    <citation type="submission" date="2021-10" db="EMBL/GenBank/DDBJ databases">
        <authorList>
            <person name="Piombo E."/>
        </authorList>
    </citation>
    <scope>NUCLEOTIDE SEQUENCE</scope>
</reference>